<dbReference type="FunFam" id="3.40.50.720:FF:000084">
    <property type="entry name" value="Short-chain dehydrogenase reductase"/>
    <property type="match status" value="1"/>
</dbReference>
<dbReference type="PRINTS" id="PR00081">
    <property type="entry name" value="GDHRDH"/>
</dbReference>
<dbReference type="InterPro" id="IPR020904">
    <property type="entry name" value="Sc_DH/Rdtase_CS"/>
</dbReference>
<dbReference type="PANTHER" id="PTHR48107">
    <property type="entry name" value="NADPH-DEPENDENT ALDEHYDE REDUCTASE-LIKE PROTEIN, CHLOROPLASTIC-RELATED"/>
    <property type="match status" value="1"/>
</dbReference>
<name>A0AAN6JTT8_9BASI</name>
<keyword evidence="6" id="KW-1185">Reference proteome</keyword>
<dbReference type="PRINTS" id="PR00080">
    <property type="entry name" value="SDRFAMILY"/>
</dbReference>
<dbReference type="Pfam" id="PF13561">
    <property type="entry name" value="adh_short_C2"/>
    <property type="match status" value="1"/>
</dbReference>
<dbReference type="AlphaFoldDB" id="A0AAN6JTT8"/>
<dbReference type="PANTHER" id="PTHR48107:SF26">
    <property type="entry name" value="OXIDOREDUCTASE, SHORT-CHAIN DEHYDROGENASE_REDUCTASE FAMILY (AFU_ORTHOLOGUE AFUA_4G05870)"/>
    <property type="match status" value="1"/>
</dbReference>
<dbReference type="InterPro" id="IPR036291">
    <property type="entry name" value="NAD(P)-bd_dom_sf"/>
</dbReference>
<protein>
    <recommendedName>
        <fullName evidence="7">Oxidoreductase</fullName>
    </recommendedName>
</protein>
<dbReference type="EMBL" id="JAPDMZ010000006">
    <property type="protein sequence ID" value="KAK0557346.1"/>
    <property type="molecule type" value="Genomic_DNA"/>
</dbReference>
<dbReference type="InterPro" id="IPR002347">
    <property type="entry name" value="SDR_fam"/>
</dbReference>
<dbReference type="Proteomes" id="UP001176517">
    <property type="component" value="Unassembled WGS sequence"/>
</dbReference>
<gene>
    <name evidence="5" type="ORF">OC846_000565</name>
</gene>
<dbReference type="SUPFAM" id="SSF51735">
    <property type="entry name" value="NAD(P)-binding Rossmann-fold domains"/>
    <property type="match status" value="1"/>
</dbReference>
<comment type="similarity">
    <text evidence="1">Belongs to the short-chain dehydrogenases/reductases (SDR) family.</text>
</comment>
<dbReference type="PROSITE" id="PS00061">
    <property type="entry name" value="ADH_SHORT"/>
    <property type="match status" value="1"/>
</dbReference>
<comment type="caution">
    <text evidence="5">The sequence shown here is derived from an EMBL/GenBank/DDBJ whole genome shotgun (WGS) entry which is preliminary data.</text>
</comment>
<evidence type="ECO:0000256" key="3">
    <source>
        <dbReference type="ARBA" id="ARBA00023002"/>
    </source>
</evidence>
<organism evidence="5 6">
    <name type="scientific">Tilletia horrida</name>
    <dbReference type="NCBI Taxonomy" id="155126"/>
    <lineage>
        <taxon>Eukaryota</taxon>
        <taxon>Fungi</taxon>
        <taxon>Dikarya</taxon>
        <taxon>Basidiomycota</taxon>
        <taxon>Ustilaginomycotina</taxon>
        <taxon>Exobasidiomycetes</taxon>
        <taxon>Tilletiales</taxon>
        <taxon>Tilletiaceae</taxon>
        <taxon>Tilletia</taxon>
    </lineage>
</organism>
<proteinExistence type="inferred from homology"/>
<reference evidence="5" key="1">
    <citation type="journal article" date="2023" name="PhytoFront">
        <title>Draft Genome Resources of Seven Strains of Tilletia horrida, Causal Agent of Kernel Smut of Rice.</title>
        <authorList>
            <person name="Khanal S."/>
            <person name="Antony Babu S."/>
            <person name="Zhou X.G."/>
        </authorList>
    </citation>
    <scope>NUCLEOTIDE SEQUENCE</scope>
    <source>
        <strain evidence="5">TX6</strain>
    </source>
</reference>
<keyword evidence="2" id="KW-0521">NADP</keyword>
<dbReference type="GO" id="GO:0016614">
    <property type="term" value="F:oxidoreductase activity, acting on CH-OH group of donors"/>
    <property type="evidence" value="ECO:0007669"/>
    <property type="project" value="UniProtKB-ARBA"/>
</dbReference>
<feature type="compositionally biased region" description="Basic and acidic residues" evidence="4">
    <location>
        <begin position="7"/>
        <end position="20"/>
    </location>
</feature>
<keyword evidence="3" id="KW-0560">Oxidoreductase</keyword>
<evidence type="ECO:0000256" key="2">
    <source>
        <dbReference type="ARBA" id="ARBA00022857"/>
    </source>
</evidence>
<dbReference type="Gene3D" id="3.40.50.720">
    <property type="entry name" value="NAD(P)-binding Rossmann-like Domain"/>
    <property type="match status" value="1"/>
</dbReference>
<evidence type="ECO:0000313" key="5">
    <source>
        <dbReference type="EMBL" id="KAK0557346.1"/>
    </source>
</evidence>
<evidence type="ECO:0000313" key="6">
    <source>
        <dbReference type="Proteomes" id="UP001176517"/>
    </source>
</evidence>
<accession>A0AAN6JTT8</accession>
<evidence type="ECO:0000256" key="4">
    <source>
        <dbReference type="SAM" id="MobiDB-lite"/>
    </source>
</evidence>
<sequence length="306" mass="32843">MSAQQFEKGHIPTGSKDDQSRPGLQSRLGEAPSDTLLPAIPNSKSGVEYRAAGKLEGKVTLITGGDSGIGRSVAILYALEGAEAVVITYVPEEKDDVQGTIETIKKRAPNTKVEAIETDLKKEENARSLVKTVLDKFGRLDVLVNNAGTQMAVEKFEDLPAQQWRDTFDLNIHGLFYLTHEAIKHMKPGSRVINNASVNHYIGKPELIDYTATKGAIVAFTRALSNNVAGRLGINVNAVAPGPIWTPLIVSTMTEDDKKEFGTSTPIGRPGQPVEVATCFVFLASPDSSYISGSTMHPNGGVPTNS</sequence>
<feature type="region of interest" description="Disordered" evidence="4">
    <location>
        <begin position="1"/>
        <end position="41"/>
    </location>
</feature>
<evidence type="ECO:0000256" key="1">
    <source>
        <dbReference type="ARBA" id="ARBA00006484"/>
    </source>
</evidence>
<evidence type="ECO:0008006" key="7">
    <source>
        <dbReference type="Google" id="ProtNLM"/>
    </source>
</evidence>